<evidence type="ECO:0000256" key="4">
    <source>
        <dbReference type="ARBA" id="ARBA00023136"/>
    </source>
</evidence>
<evidence type="ECO:0000256" key="2">
    <source>
        <dbReference type="ARBA" id="ARBA00022692"/>
    </source>
</evidence>
<keyword evidence="2 6" id="KW-0812">Transmembrane</keyword>
<evidence type="ECO:0000256" key="5">
    <source>
        <dbReference type="SAM" id="MobiDB-lite"/>
    </source>
</evidence>
<evidence type="ECO:0000256" key="1">
    <source>
        <dbReference type="ARBA" id="ARBA00004370"/>
    </source>
</evidence>
<dbReference type="InterPro" id="IPR050307">
    <property type="entry name" value="Sterol_Desaturase_Related"/>
</dbReference>
<evidence type="ECO:0000256" key="6">
    <source>
        <dbReference type="SAM" id="Phobius"/>
    </source>
</evidence>
<dbReference type="PANTHER" id="PTHR11863">
    <property type="entry name" value="STEROL DESATURASE"/>
    <property type="match status" value="1"/>
</dbReference>
<sequence>MDKNSTTPQHAPFIPIISDKHLSLLLPIIIYWVYSGMYHLISKYQVPFFEKYRIRSLEETETRNKVSTSEVIKGVIVQQLLQTVLGFIAVATEEEQVLPDDNLEILGLSQTLETYTTRFGIWHYVKPHKQIMAEYSYWYLIPVVKFFLAMFLLDTWQYFMHRLFHQSAFLYRHIHSRHHRLYAPYAFGALYNHPIEGFLFDSLGAVIAFTLSGLSVKGAIVFFAFSTFKTVDDHSGYDIPFNPIQRIFGNNAIYHDIHHQTYGLKKNFSQPFFTFWDRIFGTYLPSHEASKILKENPSRGIAEDDDPQALKKSKTMESRTSTKRYNLRSRKNIS</sequence>
<feature type="compositionally biased region" description="Basic residues" evidence="5">
    <location>
        <begin position="321"/>
        <end position="334"/>
    </location>
</feature>
<organism evidence="8 9">
    <name type="scientific">Gigaspora margarita</name>
    <dbReference type="NCBI Taxonomy" id="4874"/>
    <lineage>
        <taxon>Eukaryota</taxon>
        <taxon>Fungi</taxon>
        <taxon>Fungi incertae sedis</taxon>
        <taxon>Mucoromycota</taxon>
        <taxon>Glomeromycotina</taxon>
        <taxon>Glomeromycetes</taxon>
        <taxon>Diversisporales</taxon>
        <taxon>Gigasporaceae</taxon>
        <taxon>Gigaspora</taxon>
    </lineage>
</organism>
<comment type="subcellular location">
    <subcellularLocation>
        <location evidence="1">Membrane</location>
    </subcellularLocation>
</comment>
<dbReference type="Proteomes" id="UP000439903">
    <property type="component" value="Unassembled WGS sequence"/>
</dbReference>
<feature type="domain" description="Fatty acid hydroxylase" evidence="7">
    <location>
        <begin position="146"/>
        <end position="282"/>
    </location>
</feature>
<feature type="region of interest" description="Disordered" evidence="5">
    <location>
        <begin position="295"/>
        <end position="334"/>
    </location>
</feature>
<dbReference type="Pfam" id="PF04116">
    <property type="entry name" value="FA_hydroxylase"/>
    <property type="match status" value="1"/>
</dbReference>
<feature type="transmembrane region" description="Helical" evidence="6">
    <location>
        <begin position="203"/>
        <end position="225"/>
    </location>
</feature>
<name>A0A8H4AIG6_GIGMA</name>
<dbReference type="GO" id="GO:0016491">
    <property type="term" value="F:oxidoreductase activity"/>
    <property type="evidence" value="ECO:0007669"/>
    <property type="project" value="InterPro"/>
</dbReference>
<keyword evidence="9" id="KW-1185">Reference proteome</keyword>
<dbReference type="GO" id="GO:0008610">
    <property type="term" value="P:lipid biosynthetic process"/>
    <property type="evidence" value="ECO:0007669"/>
    <property type="project" value="InterPro"/>
</dbReference>
<evidence type="ECO:0000256" key="3">
    <source>
        <dbReference type="ARBA" id="ARBA00022989"/>
    </source>
</evidence>
<evidence type="ECO:0000313" key="8">
    <source>
        <dbReference type="EMBL" id="KAF0499387.1"/>
    </source>
</evidence>
<dbReference type="EMBL" id="WTPW01000563">
    <property type="protein sequence ID" value="KAF0499387.1"/>
    <property type="molecule type" value="Genomic_DNA"/>
</dbReference>
<accession>A0A8H4AIG6</accession>
<dbReference type="InterPro" id="IPR006694">
    <property type="entry name" value="Fatty_acid_hydroxylase"/>
</dbReference>
<dbReference type="AlphaFoldDB" id="A0A8H4AIG6"/>
<dbReference type="GO" id="GO:0016020">
    <property type="term" value="C:membrane"/>
    <property type="evidence" value="ECO:0007669"/>
    <property type="project" value="UniProtKB-SubCell"/>
</dbReference>
<keyword evidence="3 6" id="KW-1133">Transmembrane helix</keyword>
<reference evidence="8 9" key="1">
    <citation type="journal article" date="2019" name="Environ. Microbiol.">
        <title>At the nexus of three kingdoms: the genome of the mycorrhizal fungus Gigaspora margarita provides insights into plant, endobacterial and fungal interactions.</title>
        <authorList>
            <person name="Venice F."/>
            <person name="Ghignone S."/>
            <person name="Salvioli di Fossalunga A."/>
            <person name="Amselem J."/>
            <person name="Novero M."/>
            <person name="Xianan X."/>
            <person name="Sedzielewska Toro K."/>
            <person name="Morin E."/>
            <person name="Lipzen A."/>
            <person name="Grigoriev I.V."/>
            <person name="Henrissat B."/>
            <person name="Martin F.M."/>
            <person name="Bonfante P."/>
        </authorList>
    </citation>
    <scope>NUCLEOTIDE SEQUENCE [LARGE SCALE GENOMIC DNA]</scope>
    <source>
        <strain evidence="8 9">BEG34</strain>
    </source>
</reference>
<dbReference type="OrthoDB" id="408954at2759"/>
<keyword evidence="4 6" id="KW-0472">Membrane</keyword>
<gene>
    <name evidence="8" type="ORF">F8M41_020471</name>
</gene>
<protein>
    <submittedName>
        <fullName evidence="8">Sphingosine hydroxylase</fullName>
    </submittedName>
</protein>
<evidence type="ECO:0000313" key="9">
    <source>
        <dbReference type="Proteomes" id="UP000439903"/>
    </source>
</evidence>
<feature type="transmembrane region" description="Helical" evidence="6">
    <location>
        <begin position="137"/>
        <end position="159"/>
    </location>
</feature>
<proteinExistence type="predicted"/>
<dbReference type="GO" id="GO:0005506">
    <property type="term" value="F:iron ion binding"/>
    <property type="evidence" value="ECO:0007669"/>
    <property type="project" value="InterPro"/>
</dbReference>
<comment type="caution">
    <text evidence="8">The sequence shown here is derived from an EMBL/GenBank/DDBJ whole genome shotgun (WGS) entry which is preliminary data.</text>
</comment>
<evidence type="ECO:0000259" key="7">
    <source>
        <dbReference type="Pfam" id="PF04116"/>
    </source>
</evidence>
<feature type="transmembrane region" description="Helical" evidence="6">
    <location>
        <begin position="22"/>
        <end position="41"/>
    </location>
</feature>